<sequence>MQRLFGPFSALWKYGSLTHELARRDILGRYRGASFGLAWSLISPFLMLCVYTFAFGVILKSKWPQVAGGDHPFAIILFVGLIVHGFFSECLSRSPTLITGNPGFVKKVVFPLEIFPWQIVLSALFQAGTNLLVFIMLRLLLEGTVSWTIVFIPVVFVPLVCLSLGVSWIFAALGVYLRDINQVTGVLATAMLFLSSAMIPVQTLPEHSRILFHLNPLTFLIDQARAVALWGQYPDWSGLLAYTLGGLVLMYLGYAWFMATKRGFADVL</sequence>
<keyword evidence="5" id="KW-0762">Sugar transport</keyword>
<dbReference type="GO" id="GO:0015920">
    <property type="term" value="P:lipopolysaccharide transport"/>
    <property type="evidence" value="ECO:0007669"/>
    <property type="project" value="TreeGrafter"/>
</dbReference>
<evidence type="ECO:0000313" key="14">
    <source>
        <dbReference type="Proteomes" id="UP000270530"/>
    </source>
</evidence>
<dbReference type="Proteomes" id="UP000270530">
    <property type="component" value="Chromosome"/>
</dbReference>
<keyword evidence="10 11" id="KW-0472">Membrane</keyword>
<keyword evidence="3 11" id="KW-0813">Transport</keyword>
<name>A0A2Z6E1K8_9GAMM</name>
<feature type="transmembrane region" description="Helical" evidence="11">
    <location>
        <begin position="37"/>
        <end position="59"/>
    </location>
</feature>
<gene>
    <name evidence="13" type="ORF">ALSL_0203</name>
</gene>
<dbReference type="KEGG" id="rbd:ALSL_0203"/>
<evidence type="ECO:0000256" key="3">
    <source>
        <dbReference type="ARBA" id="ARBA00022448"/>
    </source>
</evidence>
<evidence type="ECO:0000259" key="12">
    <source>
        <dbReference type="PROSITE" id="PS51012"/>
    </source>
</evidence>
<keyword evidence="6 11" id="KW-0812">Transmembrane</keyword>
<evidence type="ECO:0000256" key="4">
    <source>
        <dbReference type="ARBA" id="ARBA00022475"/>
    </source>
</evidence>
<keyword evidence="7" id="KW-0972">Capsule biogenesis/degradation</keyword>
<evidence type="ECO:0000256" key="10">
    <source>
        <dbReference type="ARBA" id="ARBA00023136"/>
    </source>
</evidence>
<feature type="transmembrane region" description="Helical" evidence="11">
    <location>
        <begin position="239"/>
        <end position="259"/>
    </location>
</feature>
<keyword evidence="9" id="KW-0625">Polysaccharide transport</keyword>
<dbReference type="GO" id="GO:0140359">
    <property type="term" value="F:ABC-type transporter activity"/>
    <property type="evidence" value="ECO:0007669"/>
    <property type="project" value="InterPro"/>
</dbReference>
<comment type="subcellular location">
    <subcellularLocation>
        <location evidence="11">Cell inner membrane</location>
        <topology evidence="11">Multi-pass membrane protein</topology>
    </subcellularLocation>
    <subcellularLocation>
        <location evidence="1">Cell membrane</location>
        <topology evidence="1">Multi-pass membrane protein</topology>
    </subcellularLocation>
</comment>
<evidence type="ECO:0000256" key="2">
    <source>
        <dbReference type="ARBA" id="ARBA00007783"/>
    </source>
</evidence>
<dbReference type="GO" id="GO:0043190">
    <property type="term" value="C:ATP-binding cassette (ABC) transporter complex"/>
    <property type="evidence" value="ECO:0007669"/>
    <property type="project" value="InterPro"/>
</dbReference>
<accession>A0A2Z6E1K8</accession>
<dbReference type="PROSITE" id="PS51012">
    <property type="entry name" value="ABC_TM2"/>
    <property type="match status" value="1"/>
</dbReference>
<keyword evidence="4 11" id="KW-1003">Cell membrane</keyword>
<keyword evidence="14" id="KW-1185">Reference proteome</keyword>
<reference evidence="14" key="1">
    <citation type="submission" date="2018-04" db="EMBL/GenBank/DDBJ databases">
        <authorList>
            <person name="Watanabe M."/>
            <person name="Kojima H."/>
        </authorList>
    </citation>
    <scope>NUCLEOTIDE SEQUENCE [LARGE SCALE GENOMIC DNA]</scope>
    <source>
        <strain evidence="14">Dysh456</strain>
    </source>
</reference>
<dbReference type="OrthoDB" id="9786910at2"/>
<dbReference type="RefSeq" id="WP_126535805.1">
    <property type="nucleotide sequence ID" value="NZ_AP018560.1"/>
</dbReference>
<evidence type="ECO:0000256" key="5">
    <source>
        <dbReference type="ARBA" id="ARBA00022597"/>
    </source>
</evidence>
<organism evidence="13 14">
    <name type="scientific">Aerosticca soli</name>
    <dbReference type="NCBI Taxonomy" id="2010829"/>
    <lineage>
        <taxon>Bacteria</taxon>
        <taxon>Pseudomonadati</taxon>
        <taxon>Pseudomonadota</taxon>
        <taxon>Gammaproteobacteria</taxon>
        <taxon>Lysobacterales</taxon>
        <taxon>Rhodanobacteraceae</taxon>
        <taxon>Aerosticca</taxon>
    </lineage>
</organism>
<evidence type="ECO:0000256" key="9">
    <source>
        <dbReference type="ARBA" id="ARBA00023047"/>
    </source>
</evidence>
<evidence type="ECO:0000256" key="11">
    <source>
        <dbReference type="RuleBase" id="RU361157"/>
    </source>
</evidence>
<feature type="transmembrane region" description="Helical" evidence="11">
    <location>
        <begin position="149"/>
        <end position="177"/>
    </location>
</feature>
<feature type="transmembrane region" description="Helical" evidence="11">
    <location>
        <begin position="114"/>
        <end position="137"/>
    </location>
</feature>
<reference evidence="14" key="2">
    <citation type="submission" date="2018-06" db="EMBL/GenBank/DDBJ databases">
        <title>Genome sequence of Rhodanobacteraceae bacterium strain Dysh456.</title>
        <authorList>
            <person name="Fukui M."/>
        </authorList>
    </citation>
    <scope>NUCLEOTIDE SEQUENCE [LARGE SCALE GENOMIC DNA]</scope>
    <source>
        <strain evidence="14">Dysh456</strain>
    </source>
</reference>
<feature type="domain" description="ABC transmembrane type-2" evidence="12">
    <location>
        <begin position="35"/>
        <end position="260"/>
    </location>
</feature>
<feature type="transmembrane region" description="Helical" evidence="11">
    <location>
        <begin position="71"/>
        <end position="87"/>
    </location>
</feature>
<dbReference type="InterPro" id="IPR013525">
    <property type="entry name" value="ABC2_TM"/>
</dbReference>
<dbReference type="PANTHER" id="PTHR30413">
    <property type="entry name" value="INNER MEMBRANE TRANSPORT PERMEASE"/>
    <property type="match status" value="1"/>
</dbReference>
<evidence type="ECO:0000256" key="6">
    <source>
        <dbReference type="ARBA" id="ARBA00022692"/>
    </source>
</evidence>
<comment type="caution">
    <text evidence="11">Lacks conserved residue(s) required for the propagation of feature annotation.</text>
</comment>
<dbReference type="PRINTS" id="PR00164">
    <property type="entry name" value="ABC2TRNSPORT"/>
</dbReference>
<proteinExistence type="inferred from homology"/>
<dbReference type="Pfam" id="PF01061">
    <property type="entry name" value="ABC2_membrane"/>
    <property type="match status" value="1"/>
</dbReference>
<dbReference type="EMBL" id="AP018560">
    <property type="protein sequence ID" value="BBD78875.1"/>
    <property type="molecule type" value="Genomic_DNA"/>
</dbReference>
<dbReference type="AlphaFoldDB" id="A0A2Z6E1K8"/>
<dbReference type="InterPro" id="IPR000412">
    <property type="entry name" value="ABC_2_transport"/>
</dbReference>
<dbReference type="InterPro" id="IPR047817">
    <property type="entry name" value="ABC2_TM_bact-type"/>
</dbReference>
<evidence type="ECO:0000256" key="1">
    <source>
        <dbReference type="ARBA" id="ARBA00004651"/>
    </source>
</evidence>
<dbReference type="GO" id="GO:0015774">
    <property type="term" value="P:polysaccharide transport"/>
    <property type="evidence" value="ECO:0007669"/>
    <property type="project" value="UniProtKB-KW"/>
</dbReference>
<comment type="similarity">
    <text evidence="2 11">Belongs to the ABC-2 integral membrane protein family.</text>
</comment>
<evidence type="ECO:0000256" key="7">
    <source>
        <dbReference type="ARBA" id="ARBA00022903"/>
    </source>
</evidence>
<evidence type="ECO:0000313" key="13">
    <source>
        <dbReference type="EMBL" id="BBD78875.1"/>
    </source>
</evidence>
<keyword evidence="8 11" id="KW-1133">Transmembrane helix</keyword>
<protein>
    <recommendedName>
        <fullName evidence="11">Transport permease protein</fullName>
    </recommendedName>
</protein>
<evidence type="ECO:0000256" key="8">
    <source>
        <dbReference type="ARBA" id="ARBA00022989"/>
    </source>
</evidence>
<dbReference type="PANTHER" id="PTHR30413:SF10">
    <property type="entry name" value="CAPSULE POLYSACCHARIDE EXPORT INNER-MEMBRANE PROTEIN CTRC"/>
    <property type="match status" value="1"/>
</dbReference>